<dbReference type="InterPro" id="IPR052042">
    <property type="entry name" value="Tail_sheath_structural"/>
</dbReference>
<comment type="caution">
    <text evidence="1">The sequence shown here is derived from an EMBL/GenBank/DDBJ whole genome shotgun (WGS) entry which is preliminary data.</text>
</comment>
<evidence type="ECO:0000313" key="1">
    <source>
        <dbReference type="EMBL" id="GIQ69268.1"/>
    </source>
</evidence>
<evidence type="ECO:0000313" key="2">
    <source>
        <dbReference type="Proteomes" id="UP000677918"/>
    </source>
</evidence>
<dbReference type="Proteomes" id="UP000677918">
    <property type="component" value="Unassembled WGS sequence"/>
</dbReference>
<gene>
    <name evidence="1" type="ORF">XYCOK13_20920</name>
</gene>
<proteinExistence type="predicted"/>
<dbReference type="AlphaFoldDB" id="A0A8J4H1L4"/>
<keyword evidence="2" id="KW-1185">Reference proteome</keyword>
<name>A0A8J4H1L4_9BACL</name>
<dbReference type="PANTHER" id="PTHR35861">
    <property type="match status" value="1"/>
</dbReference>
<evidence type="ECO:0008006" key="3">
    <source>
        <dbReference type="Google" id="ProtNLM"/>
    </source>
</evidence>
<protein>
    <recommendedName>
        <fullName evidence="3">Phage tail sheath family protein</fullName>
    </recommendedName>
</protein>
<dbReference type="EMBL" id="BOVK01000026">
    <property type="protein sequence ID" value="GIQ69268.1"/>
    <property type="molecule type" value="Genomic_DNA"/>
</dbReference>
<reference evidence="1" key="1">
    <citation type="submission" date="2021-04" db="EMBL/GenBank/DDBJ databases">
        <title>Draft genome sequence of Xylanibacillus composti strain K13.</title>
        <authorList>
            <person name="Uke A."/>
            <person name="Chhe C."/>
            <person name="Baramee S."/>
            <person name="Kosugi A."/>
        </authorList>
    </citation>
    <scope>NUCLEOTIDE SEQUENCE</scope>
    <source>
        <strain evidence="1">K13</strain>
    </source>
</reference>
<dbReference type="PANTHER" id="PTHR35861:SF2">
    <property type="entry name" value="FELS-2 PROPHAGE PROTEIN"/>
    <property type="match status" value="1"/>
</dbReference>
<organism evidence="1 2">
    <name type="scientific">Xylanibacillus composti</name>
    <dbReference type="NCBI Taxonomy" id="1572762"/>
    <lineage>
        <taxon>Bacteria</taxon>
        <taxon>Bacillati</taxon>
        <taxon>Bacillota</taxon>
        <taxon>Bacilli</taxon>
        <taxon>Bacillales</taxon>
        <taxon>Paenibacillaceae</taxon>
        <taxon>Xylanibacillus</taxon>
    </lineage>
</organism>
<sequence>MSYQHGVYTSEIPTSILPAVQSGTVPVVFGSAPVHMSRREKVPVHEPILCHTYQEAVEAFGYSDDWRFTLCEFMYSYFGTYQSSPAILINVLDPDTMRTSEANVPATLQNDIAVVKQSGIVLASVVVKSDDGAVTYAEGTDYSVDFDKEGHLIVQRIVGGSMTAGEALSLDFDKLDPSAVTADDLIGGIDGEGKPTGLELLNQVFPKYRIVPGMVLAPGFSHHADVAAVMTAKAGNINGSFKCLALTDIPSDIVTSYSDVPEWKNLNSYTSERQINSWPKLSLGGRSYHMSTQLAGVMAVTDAGNGNVPYVSPSNQSLQADGAQLADGTEVLLGQDQANYLNGEGIVTALNWIGGWRAWGNRTGVYPANTDPKDAFIPVRRMMDWIQNTIILTFWQQVDAPITRRLVEAVTDSLNLWLNGLAAAGNILGGRVEFLASENPDAALADGIVKFHVYVTPPSPAKEIDFVVEYDPQYLSGLFA</sequence>
<accession>A0A8J4H1L4</accession>
<dbReference type="RefSeq" id="WP_213412074.1">
    <property type="nucleotide sequence ID" value="NZ_BOVK01000026.1"/>
</dbReference>